<dbReference type="InterPro" id="IPR001806">
    <property type="entry name" value="Small_GTPase"/>
</dbReference>
<keyword evidence="11" id="KW-1015">Disulfide bond</keyword>
<dbReference type="Proteomes" id="UP001558613">
    <property type="component" value="Unassembled WGS sequence"/>
</dbReference>
<protein>
    <recommendedName>
        <fullName evidence="4">small monomeric GTPase</fullName>
        <ecNumber evidence="4">3.6.5.2</ecNumber>
    </recommendedName>
</protein>
<evidence type="ECO:0000256" key="1">
    <source>
        <dbReference type="ARBA" id="ARBA00004603"/>
    </source>
</evidence>
<dbReference type="InterPro" id="IPR027417">
    <property type="entry name" value="P-loop_NTPase"/>
</dbReference>
<dbReference type="PRINTS" id="PR00449">
    <property type="entry name" value="RASTRNSFRMNG"/>
</dbReference>
<dbReference type="SMART" id="SM00175">
    <property type="entry name" value="RAB"/>
    <property type="match status" value="1"/>
</dbReference>
<dbReference type="EC" id="3.6.5.2" evidence="4"/>
<evidence type="ECO:0000256" key="5">
    <source>
        <dbReference type="ARBA" id="ARBA00022481"/>
    </source>
</evidence>
<evidence type="ECO:0000256" key="10">
    <source>
        <dbReference type="ARBA" id="ARBA00023136"/>
    </source>
</evidence>
<dbReference type="CDD" id="cd04127">
    <property type="entry name" value="Rab27A"/>
    <property type="match status" value="1"/>
</dbReference>
<evidence type="ECO:0000256" key="2">
    <source>
        <dbReference type="ARBA" id="ARBA00004635"/>
    </source>
</evidence>
<keyword evidence="12" id="KW-0449">Lipoprotein</keyword>
<evidence type="ECO:0000256" key="7">
    <source>
        <dbReference type="ARBA" id="ARBA00022753"/>
    </source>
</evidence>
<accession>A0ABR3LKS2</accession>
<evidence type="ECO:0000256" key="6">
    <source>
        <dbReference type="ARBA" id="ARBA00022741"/>
    </source>
</evidence>
<keyword evidence="13" id="KW-0636">Prenylation</keyword>
<evidence type="ECO:0000313" key="16">
    <source>
        <dbReference type="Proteomes" id="UP001558613"/>
    </source>
</evidence>
<dbReference type="SMART" id="SM00173">
    <property type="entry name" value="RAS"/>
    <property type="match status" value="1"/>
</dbReference>
<keyword evidence="8" id="KW-0007">Acetylation</keyword>
<proteinExistence type="inferred from homology"/>
<keyword evidence="16" id="KW-1185">Reference proteome</keyword>
<gene>
    <name evidence="15" type="ORF">QQF64_018185</name>
</gene>
<comment type="caution">
    <text evidence="15">The sequence shown here is derived from an EMBL/GenBank/DDBJ whole genome shotgun (WGS) entry which is preliminary data.</text>
</comment>
<evidence type="ECO:0000256" key="3">
    <source>
        <dbReference type="ARBA" id="ARBA00006270"/>
    </source>
</evidence>
<dbReference type="InterPro" id="IPR005225">
    <property type="entry name" value="Small_GTP-bd"/>
</dbReference>
<reference evidence="15 16" key="1">
    <citation type="submission" date="2023-09" db="EMBL/GenBank/DDBJ databases">
        <authorList>
            <person name="Wang M."/>
        </authorList>
    </citation>
    <scope>NUCLEOTIDE SEQUENCE [LARGE SCALE GENOMIC DNA]</scope>
    <source>
        <strain evidence="15">GT-2023</strain>
        <tissue evidence="15">Liver</tissue>
    </source>
</reference>
<evidence type="ECO:0000256" key="8">
    <source>
        <dbReference type="ARBA" id="ARBA00022990"/>
    </source>
</evidence>
<keyword evidence="7" id="KW-0967">Endosome</keyword>
<evidence type="ECO:0000256" key="13">
    <source>
        <dbReference type="ARBA" id="ARBA00023289"/>
    </source>
</evidence>
<dbReference type="Gene3D" id="3.40.50.300">
    <property type="entry name" value="P-loop containing nucleotide triphosphate hydrolases"/>
    <property type="match status" value="1"/>
</dbReference>
<dbReference type="NCBIfam" id="TIGR00231">
    <property type="entry name" value="small_GTP"/>
    <property type="match status" value="1"/>
</dbReference>
<evidence type="ECO:0000256" key="11">
    <source>
        <dbReference type="ARBA" id="ARBA00023157"/>
    </source>
</evidence>
<name>A0ABR3LKS2_9TELE</name>
<keyword evidence="5" id="KW-0488">Methylation</keyword>
<dbReference type="PROSITE" id="PS51421">
    <property type="entry name" value="RAS"/>
    <property type="match status" value="1"/>
</dbReference>
<dbReference type="EMBL" id="JAYMGO010000021">
    <property type="protein sequence ID" value="KAL1253492.1"/>
    <property type="molecule type" value="Genomic_DNA"/>
</dbReference>
<dbReference type="InterPro" id="IPR041837">
    <property type="entry name" value="Rab27a/b"/>
</dbReference>
<evidence type="ECO:0000256" key="4">
    <source>
        <dbReference type="ARBA" id="ARBA00011984"/>
    </source>
</evidence>
<evidence type="ECO:0000313" key="15">
    <source>
        <dbReference type="EMBL" id="KAL1253492.1"/>
    </source>
</evidence>
<comment type="similarity">
    <text evidence="3">Belongs to the small GTPase superfamily. Rab family.</text>
</comment>
<dbReference type="PROSITE" id="PS51420">
    <property type="entry name" value="RHO"/>
    <property type="match status" value="1"/>
</dbReference>
<organism evidence="15 16">
    <name type="scientific">Cirrhinus molitorella</name>
    <name type="common">mud carp</name>
    <dbReference type="NCBI Taxonomy" id="172907"/>
    <lineage>
        <taxon>Eukaryota</taxon>
        <taxon>Metazoa</taxon>
        <taxon>Chordata</taxon>
        <taxon>Craniata</taxon>
        <taxon>Vertebrata</taxon>
        <taxon>Euteleostomi</taxon>
        <taxon>Actinopterygii</taxon>
        <taxon>Neopterygii</taxon>
        <taxon>Teleostei</taxon>
        <taxon>Ostariophysi</taxon>
        <taxon>Cypriniformes</taxon>
        <taxon>Cyprinidae</taxon>
        <taxon>Labeoninae</taxon>
        <taxon>Labeonini</taxon>
        <taxon>Cirrhinus</taxon>
    </lineage>
</organism>
<dbReference type="SMART" id="SM00174">
    <property type="entry name" value="RHO"/>
    <property type="match status" value="1"/>
</dbReference>
<evidence type="ECO:0000256" key="14">
    <source>
        <dbReference type="ARBA" id="ARBA00047660"/>
    </source>
</evidence>
<comment type="subcellular location">
    <subcellularLocation>
        <location evidence="1">Late endosome</location>
    </subcellularLocation>
    <subcellularLocation>
        <location evidence="2">Membrane</location>
        <topology evidence="2">Lipid-anchor</topology>
    </subcellularLocation>
</comment>
<dbReference type="Pfam" id="PF00071">
    <property type="entry name" value="Ras"/>
    <property type="match status" value="1"/>
</dbReference>
<dbReference type="SUPFAM" id="SSF52540">
    <property type="entry name" value="P-loop containing nucleoside triphosphate hydrolases"/>
    <property type="match status" value="1"/>
</dbReference>
<keyword evidence="6" id="KW-0547">Nucleotide-binding</keyword>
<dbReference type="PANTHER" id="PTHR47980">
    <property type="entry name" value="LD44762P"/>
    <property type="match status" value="1"/>
</dbReference>
<keyword evidence="9" id="KW-0342">GTP-binding</keyword>
<comment type="catalytic activity">
    <reaction evidence="14">
        <text>GTP + H2O = GDP + phosphate + H(+)</text>
        <dbReference type="Rhea" id="RHEA:19669"/>
        <dbReference type="ChEBI" id="CHEBI:15377"/>
        <dbReference type="ChEBI" id="CHEBI:15378"/>
        <dbReference type="ChEBI" id="CHEBI:37565"/>
        <dbReference type="ChEBI" id="CHEBI:43474"/>
        <dbReference type="ChEBI" id="CHEBI:58189"/>
        <dbReference type="EC" id="3.6.5.2"/>
    </reaction>
    <physiologicalReaction direction="left-to-right" evidence="14">
        <dbReference type="Rhea" id="RHEA:19670"/>
    </physiologicalReaction>
</comment>
<keyword evidence="10" id="KW-0472">Membrane</keyword>
<dbReference type="PROSITE" id="PS51419">
    <property type="entry name" value="RAB"/>
    <property type="match status" value="1"/>
</dbReference>
<sequence length="295" mass="32688">MPCETPGSHYPESINRTDRPVMPSVVTVRAFSSRKQREAAVDSGSGLGSGLVVYCETDQLPYASGTRREIPGFSSSSTMTDGDYDYLIKLLALGDSGVGKTTFLYRYTDNKFNPKFITTVGIDFREKRVVYTTNSPNGTTGKTFKVHLQLWDTAGQERFRSLTTAFFRDAMGFLLMFDLTSQQSFLNVRNWMSQLQANAYCENPDIVLVGNKADLNDQREVQEKQAKELADKYGIPYFETSAATGAEVDKAVVTLLDLVMKRMEQCVDKPAADAQNTDGTSKLDATAVNEKKCAC</sequence>
<dbReference type="InterPro" id="IPR050305">
    <property type="entry name" value="Small_GTPase_Rab"/>
</dbReference>
<evidence type="ECO:0000256" key="9">
    <source>
        <dbReference type="ARBA" id="ARBA00023134"/>
    </source>
</evidence>
<evidence type="ECO:0000256" key="12">
    <source>
        <dbReference type="ARBA" id="ARBA00023288"/>
    </source>
</evidence>
<dbReference type="SMART" id="SM00176">
    <property type="entry name" value="RAN"/>
    <property type="match status" value="1"/>
</dbReference>